<dbReference type="EMBL" id="AVOT02017598">
    <property type="protein sequence ID" value="MBW0503840.1"/>
    <property type="molecule type" value="Genomic_DNA"/>
</dbReference>
<dbReference type="Proteomes" id="UP000765509">
    <property type="component" value="Unassembled WGS sequence"/>
</dbReference>
<accession>A0A9Q3DMT4</accession>
<keyword evidence="1" id="KW-0732">Signal</keyword>
<name>A0A9Q3DMT4_9BASI</name>
<organism evidence="2 3">
    <name type="scientific">Austropuccinia psidii MF-1</name>
    <dbReference type="NCBI Taxonomy" id="1389203"/>
    <lineage>
        <taxon>Eukaryota</taxon>
        <taxon>Fungi</taxon>
        <taxon>Dikarya</taxon>
        <taxon>Basidiomycota</taxon>
        <taxon>Pucciniomycotina</taxon>
        <taxon>Pucciniomycetes</taxon>
        <taxon>Pucciniales</taxon>
        <taxon>Sphaerophragmiaceae</taxon>
        <taxon>Austropuccinia</taxon>
    </lineage>
</organism>
<dbReference type="OrthoDB" id="2496178at2759"/>
<gene>
    <name evidence="2" type="ORF">O181_043555</name>
</gene>
<evidence type="ECO:0000313" key="2">
    <source>
        <dbReference type="EMBL" id="MBW0503840.1"/>
    </source>
</evidence>
<keyword evidence="3" id="KW-1185">Reference proteome</keyword>
<evidence type="ECO:0000256" key="1">
    <source>
        <dbReference type="SAM" id="SignalP"/>
    </source>
</evidence>
<evidence type="ECO:0000313" key="3">
    <source>
        <dbReference type="Proteomes" id="UP000765509"/>
    </source>
</evidence>
<proteinExistence type="predicted"/>
<feature type="chain" id="PRO_5040303283" description="Secreted protein" evidence="1">
    <location>
        <begin position="26"/>
        <end position="159"/>
    </location>
</feature>
<sequence>MLSNCFKFHLVVLALTFAILPHVFMQSSQQCGNAYGPDPKKNANILCKNYGNWMYSCPKASCHTGSKSTPVRFDTSIVKFYFTMCQTTINLTTEIVYDLVNPFDFTSNGKKGIVTVNSGNATNNWPYVWVKAKNLRCMWNEDNPNNGVRPWCNGCNIAS</sequence>
<reference evidence="2" key="1">
    <citation type="submission" date="2021-03" db="EMBL/GenBank/DDBJ databases">
        <title>Draft genome sequence of rust myrtle Austropuccinia psidii MF-1, a brazilian biotype.</title>
        <authorList>
            <person name="Quecine M.C."/>
            <person name="Pachon D.M.R."/>
            <person name="Bonatelli M.L."/>
            <person name="Correr F.H."/>
            <person name="Franceschini L.M."/>
            <person name="Leite T.F."/>
            <person name="Margarido G.R.A."/>
            <person name="Almeida C.A."/>
            <person name="Ferrarezi J.A."/>
            <person name="Labate C.A."/>
        </authorList>
    </citation>
    <scope>NUCLEOTIDE SEQUENCE</scope>
    <source>
        <strain evidence="2">MF-1</strain>
    </source>
</reference>
<feature type="signal peptide" evidence="1">
    <location>
        <begin position="1"/>
        <end position="25"/>
    </location>
</feature>
<evidence type="ECO:0008006" key="4">
    <source>
        <dbReference type="Google" id="ProtNLM"/>
    </source>
</evidence>
<protein>
    <recommendedName>
        <fullName evidence="4">Secreted protein</fullName>
    </recommendedName>
</protein>
<dbReference type="AlphaFoldDB" id="A0A9Q3DMT4"/>
<comment type="caution">
    <text evidence="2">The sequence shown here is derived from an EMBL/GenBank/DDBJ whole genome shotgun (WGS) entry which is preliminary data.</text>
</comment>